<sequence length="195" mass="23496">MSKKEDRRIRKSKQSIERAIIELIDEKGFEDIGVNDIAERADISRGTFYLHYQDKFELFERLVDKILNELISAIELSNDKSRNGTMDKERYIRYFEHFQKHSRFYKAMFSYKGEAYFYNRFIDVLKKHFYHEIKELKISEEQLKVDKDFLIHFTVYAYFGVVKYWLSNDMSDSAESMGEQLNTLLCSFSRNIYSE</sequence>
<evidence type="ECO:0000256" key="1">
    <source>
        <dbReference type="ARBA" id="ARBA00023125"/>
    </source>
</evidence>
<dbReference type="RefSeq" id="WP_205003835.1">
    <property type="nucleotide sequence ID" value="NZ_JAFBER010000013.1"/>
</dbReference>
<dbReference type="PANTHER" id="PTHR43479">
    <property type="entry name" value="ACREF/ENVCD OPERON REPRESSOR-RELATED"/>
    <property type="match status" value="1"/>
</dbReference>
<evidence type="ECO:0000313" key="5">
    <source>
        <dbReference type="Proteomes" id="UP000808914"/>
    </source>
</evidence>
<dbReference type="InterPro" id="IPR050624">
    <property type="entry name" value="HTH-type_Tx_Regulator"/>
</dbReference>
<dbReference type="Pfam" id="PF00440">
    <property type="entry name" value="TetR_N"/>
    <property type="match status" value="1"/>
</dbReference>
<evidence type="ECO:0000256" key="2">
    <source>
        <dbReference type="PROSITE-ProRule" id="PRU00335"/>
    </source>
</evidence>
<dbReference type="SUPFAM" id="SSF46689">
    <property type="entry name" value="Homeodomain-like"/>
    <property type="match status" value="1"/>
</dbReference>
<dbReference type="PROSITE" id="PS50977">
    <property type="entry name" value="HTH_TETR_2"/>
    <property type="match status" value="1"/>
</dbReference>
<proteinExistence type="predicted"/>
<protein>
    <submittedName>
        <fullName evidence="4">AcrR family transcriptional regulator</fullName>
    </submittedName>
</protein>
<dbReference type="InterPro" id="IPR001647">
    <property type="entry name" value="HTH_TetR"/>
</dbReference>
<dbReference type="Proteomes" id="UP000808914">
    <property type="component" value="Unassembled WGS sequence"/>
</dbReference>
<feature type="DNA-binding region" description="H-T-H motif" evidence="2">
    <location>
        <begin position="33"/>
        <end position="52"/>
    </location>
</feature>
<keyword evidence="1 2" id="KW-0238">DNA-binding</keyword>
<dbReference type="Pfam" id="PF14278">
    <property type="entry name" value="TetR_C_8"/>
    <property type="match status" value="1"/>
</dbReference>
<evidence type="ECO:0000259" key="3">
    <source>
        <dbReference type="PROSITE" id="PS50977"/>
    </source>
</evidence>
<dbReference type="PANTHER" id="PTHR43479:SF23">
    <property type="entry name" value="HTH TETR-TYPE DOMAIN-CONTAINING PROTEIN"/>
    <property type="match status" value="1"/>
</dbReference>
<comment type="caution">
    <text evidence="4">The sequence shown here is derived from an EMBL/GenBank/DDBJ whole genome shotgun (WGS) entry which is preliminary data.</text>
</comment>
<dbReference type="Gene3D" id="1.10.357.10">
    <property type="entry name" value="Tetracycline Repressor, domain 2"/>
    <property type="match status" value="1"/>
</dbReference>
<dbReference type="InterPro" id="IPR009057">
    <property type="entry name" value="Homeodomain-like_sf"/>
</dbReference>
<dbReference type="InterPro" id="IPR039532">
    <property type="entry name" value="TetR_C_Firmicutes"/>
</dbReference>
<accession>A0ABS2Q158</accession>
<feature type="domain" description="HTH tetR-type" evidence="3">
    <location>
        <begin position="10"/>
        <end position="70"/>
    </location>
</feature>
<name>A0ABS2Q158_9BACL</name>
<evidence type="ECO:0000313" key="4">
    <source>
        <dbReference type="EMBL" id="MBM7645923.1"/>
    </source>
</evidence>
<gene>
    <name evidence="4" type="ORF">JOD45_002148</name>
</gene>
<dbReference type="EMBL" id="JAFBER010000013">
    <property type="protein sequence ID" value="MBM7645923.1"/>
    <property type="molecule type" value="Genomic_DNA"/>
</dbReference>
<dbReference type="PRINTS" id="PR00455">
    <property type="entry name" value="HTHTETR"/>
</dbReference>
<organism evidence="4 5">
    <name type="scientific">Scopulibacillus daqui</name>
    <dbReference type="NCBI Taxonomy" id="1469162"/>
    <lineage>
        <taxon>Bacteria</taxon>
        <taxon>Bacillati</taxon>
        <taxon>Bacillota</taxon>
        <taxon>Bacilli</taxon>
        <taxon>Bacillales</taxon>
        <taxon>Sporolactobacillaceae</taxon>
        <taxon>Scopulibacillus</taxon>
    </lineage>
</organism>
<keyword evidence="5" id="KW-1185">Reference proteome</keyword>
<reference evidence="4 5" key="1">
    <citation type="submission" date="2021-01" db="EMBL/GenBank/DDBJ databases">
        <title>Genomic Encyclopedia of Type Strains, Phase IV (KMG-IV): sequencing the most valuable type-strain genomes for metagenomic binning, comparative biology and taxonomic classification.</title>
        <authorList>
            <person name="Goeker M."/>
        </authorList>
    </citation>
    <scope>NUCLEOTIDE SEQUENCE [LARGE SCALE GENOMIC DNA]</scope>
    <source>
        <strain evidence="4 5">DSM 28236</strain>
    </source>
</reference>